<gene>
    <name evidence="8" type="ORF">AAF712_006899</name>
</gene>
<dbReference type="InterPro" id="IPR002745">
    <property type="entry name" value="Ptrans_KptA/Tpt1"/>
</dbReference>
<dbReference type="Gene3D" id="1.10.10.970">
    <property type="entry name" value="RNA 2'-phosphotransferase, Tpt1/KptA family, N-terminal domain"/>
    <property type="match status" value="1"/>
</dbReference>
<feature type="region of interest" description="Disordered" evidence="7">
    <location>
        <begin position="1"/>
        <end position="26"/>
    </location>
</feature>
<keyword evidence="5" id="KW-0520">NAD</keyword>
<dbReference type="EMBL" id="JBBXMP010000039">
    <property type="protein sequence ID" value="KAL0066068.1"/>
    <property type="molecule type" value="Genomic_DNA"/>
</dbReference>
<evidence type="ECO:0000313" key="9">
    <source>
        <dbReference type="Proteomes" id="UP001437256"/>
    </source>
</evidence>
<dbReference type="PANTHER" id="PTHR12684:SF2">
    <property type="entry name" value="TRNA 2'-PHOSPHOTRANSFERASE 1"/>
    <property type="match status" value="1"/>
</dbReference>
<dbReference type="EC" id="2.7.1.160" evidence="3"/>
<accession>A0ABR2ZXE4</accession>
<evidence type="ECO:0000256" key="5">
    <source>
        <dbReference type="ARBA" id="ARBA00023027"/>
    </source>
</evidence>
<evidence type="ECO:0000256" key="6">
    <source>
        <dbReference type="ARBA" id="ARBA00047949"/>
    </source>
</evidence>
<keyword evidence="4" id="KW-0808">Transferase</keyword>
<evidence type="ECO:0000256" key="7">
    <source>
        <dbReference type="SAM" id="MobiDB-lite"/>
    </source>
</evidence>
<dbReference type="InterPro" id="IPR042081">
    <property type="entry name" value="RNA_2'-PTrans_C"/>
</dbReference>
<evidence type="ECO:0000256" key="1">
    <source>
        <dbReference type="ARBA" id="ARBA00003343"/>
    </source>
</evidence>
<comment type="function">
    <text evidence="1">Catalyzes the last step of tRNA splicing, the transfer of the splice junction 2'-phosphate from ligated tRNA to NAD to produce ADP-ribose 1''-2'' cyclic phosphate.</text>
</comment>
<feature type="compositionally biased region" description="Polar residues" evidence="7">
    <location>
        <begin position="1"/>
        <end position="15"/>
    </location>
</feature>
<organism evidence="8 9">
    <name type="scientific">Marasmius tenuissimus</name>
    <dbReference type="NCBI Taxonomy" id="585030"/>
    <lineage>
        <taxon>Eukaryota</taxon>
        <taxon>Fungi</taxon>
        <taxon>Dikarya</taxon>
        <taxon>Basidiomycota</taxon>
        <taxon>Agaricomycotina</taxon>
        <taxon>Agaricomycetes</taxon>
        <taxon>Agaricomycetidae</taxon>
        <taxon>Agaricales</taxon>
        <taxon>Marasmiineae</taxon>
        <taxon>Marasmiaceae</taxon>
        <taxon>Marasmius</taxon>
    </lineage>
</organism>
<proteinExistence type="inferred from homology"/>
<dbReference type="PANTHER" id="PTHR12684">
    <property type="entry name" value="PUTATIVE PHOSPHOTRANSFERASE"/>
    <property type="match status" value="1"/>
</dbReference>
<comment type="caution">
    <text evidence="8">The sequence shown here is derived from an EMBL/GenBank/DDBJ whole genome shotgun (WGS) entry which is preliminary data.</text>
</comment>
<dbReference type="SUPFAM" id="SSF56399">
    <property type="entry name" value="ADP-ribosylation"/>
    <property type="match status" value="1"/>
</dbReference>
<reference evidence="8 9" key="1">
    <citation type="submission" date="2024-05" db="EMBL/GenBank/DDBJ databases">
        <title>A draft genome resource for the thread blight pathogen Marasmius tenuissimus strain MS-2.</title>
        <authorList>
            <person name="Yulfo-Soto G.E."/>
            <person name="Baruah I.K."/>
            <person name="Amoako-Attah I."/>
            <person name="Bukari Y."/>
            <person name="Meinhardt L.W."/>
            <person name="Bailey B.A."/>
            <person name="Cohen S.P."/>
        </authorList>
    </citation>
    <scope>NUCLEOTIDE SEQUENCE [LARGE SCALE GENOMIC DNA]</scope>
    <source>
        <strain evidence="8 9">MS-2</strain>
    </source>
</reference>
<evidence type="ECO:0000313" key="8">
    <source>
        <dbReference type="EMBL" id="KAL0066068.1"/>
    </source>
</evidence>
<dbReference type="Gene3D" id="3.20.170.30">
    <property type="match status" value="1"/>
</dbReference>
<dbReference type="InterPro" id="IPR042080">
    <property type="entry name" value="RNA_2'-PTrans_N"/>
</dbReference>
<dbReference type="Proteomes" id="UP001437256">
    <property type="component" value="Unassembled WGS sequence"/>
</dbReference>
<evidence type="ECO:0000256" key="2">
    <source>
        <dbReference type="ARBA" id="ARBA00009836"/>
    </source>
</evidence>
<name>A0ABR2ZXE4_9AGAR</name>
<sequence>MARGSGQTIDTTKTDPPNLRKPEPINPRVAGLVYRLSRLLRRTAPSRGIGIRPDGYVRMRDVLRQHEFGKLGLSRMLALLQHDPQHRFQLKEEYGEWPRSDRKELLIRHHGRHSLRSVSTVYKRITSAENIQAAIFCTDMEGWESFREYGIWSEEDSELIRLVPSVPEKYGAQASQSSTRILISVDVEKALHNHIMFFMTPDGSLVTEGDDRGCISPEYFKDVVGVHWENRVLLDNRSGP</sequence>
<evidence type="ECO:0000256" key="3">
    <source>
        <dbReference type="ARBA" id="ARBA00012007"/>
    </source>
</evidence>
<protein>
    <recommendedName>
        <fullName evidence="3">2'-phosphotransferase</fullName>
        <ecNumber evidence="3">2.7.1.160</ecNumber>
    </recommendedName>
</protein>
<dbReference type="Pfam" id="PF01885">
    <property type="entry name" value="PTS_2-RNA"/>
    <property type="match status" value="1"/>
</dbReference>
<comment type="similarity">
    <text evidence="2">Belongs to the KptA/TPT1 family.</text>
</comment>
<comment type="catalytic activity">
    <reaction evidence="6">
        <text>2'-phospho-[ligated tRNA] + NAD(+) = mature tRNA + ADP-alpha-D-ribose 1'',2''-cyclic phosphate + nicotinamide</text>
        <dbReference type="Rhea" id="RHEA:23324"/>
        <dbReference type="Rhea" id="RHEA-COMP:11106"/>
        <dbReference type="Rhea" id="RHEA-COMP:11107"/>
        <dbReference type="ChEBI" id="CHEBI:17154"/>
        <dbReference type="ChEBI" id="CHEBI:57540"/>
        <dbReference type="ChEBI" id="CHEBI:76596"/>
        <dbReference type="ChEBI" id="CHEBI:82883"/>
        <dbReference type="ChEBI" id="CHEBI:85027"/>
        <dbReference type="EC" id="2.7.1.160"/>
    </reaction>
</comment>
<evidence type="ECO:0000256" key="4">
    <source>
        <dbReference type="ARBA" id="ARBA00022679"/>
    </source>
</evidence>
<keyword evidence="9" id="KW-1185">Reference proteome</keyword>